<feature type="compositionally biased region" description="Basic and acidic residues" evidence="1">
    <location>
        <begin position="164"/>
        <end position="179"/>
    </location>
</feature>
<protein>
    <submittedName>
        <fullName evidence="2">ABC transporter involved in cytochrome c biogenesis, CcmB subunit</fullName>
    </submittedName>
</protein>
<feature type="non-terminal residue" evidence="2">
    <location>
        <position position="214"/>
    </location>
</feature>
<reference evidence="2" key="1">
    <citation type="submission" date="2020-02" db="EMBL/GenBank/DDBJ databases">
        <authorList>
            <person name="Meier V. D."/>
        </authorList>
    </citation>
    <scope>NUCLEOTIDE SEQUENCE</scope>
    <source>
        <strain evidence="2">AVDCRST_MAG39</strain>
    </source>
</reference>
<proteinExistence type="predicted"/>
<feature type="compositionally biased region" description="Basic residues" evidence="1">
    <location>
        <begin position="67"/>
        <end position="77"/>
    </location>
</feature>
<evidence type="ECO:0000313" key="2">
    <source>
        <dbReference type="EMBL" id="CAA9510916.1"/>
    </source>
</evidence>
<feature type="compositionally biased region" description="Basic residues" evidence="1">
    <location>
        <begin position="36"/>
        <end position="52"/>
    </location>
</feature>
<feature type="compositionally biased region" description="Low complexity" evidence="1">
    <location>
        <begin position="91"/>
        <end position="108"/>
    </location>
</feature>
<dbReference type="EMBL" id="CADCVW010000080">
    <property type="protein sequence ID" value="CAA9510916.1"/>
    <property type="molecule type" value="Genomic_DNA"/>
</dbReference>
<gene>
    <name evidence="2" type="ORF">AVDCRST_MAG39-2003</name>
</gene>
<feature type="compositionally biased region" description="Basic residues" evidence="1">
    <location>
        <begin position="1"/>
        <end position="20"/>
    </location>
</feature>
<evidence type="ECO:0000256" key="1">
    <source>
        <dbReference type="SAM" id="MobiDB-lite"/>
    </source>
</evidence>
<feature type="region of interest" description="Disordered" evidence="1">
    <location>
        <begin position="1"/>
        <end position="214"/>
    </location>
</feature>
<sequence length="214" mass="22552">DRSARRPRGPRRIRAGRRAAPRALFPAGGNPVSLRGRARPRPACGGRRRRAVDRRTACRAAPCRAPGRARPRFRRARSAGGARDRGGGGCSRQAPRPLAELRPAAAPRRPARRRAAQAAGSDAAQTGTWPAPRHPRARRAGANDRRAHRGSARRGRRSGAADAAARRSAADLRGGDAPHRAGRVRAQAAGGGLARAGRARPVCRGRGNPGGADL</sequence>
<dbReference type="AlphaFoldDB" id="A0A6J4T1M5"/>
<organism evidence="2">
    <name type="scientific">uncultured Sphingomonadaceae bacterium</name>
    <dbReference type="NCBI Taxonomy" id="169976"/>
    <lineage>
        <taxon>Bacteria</taxon>
        <taxon>Pseudomonadati</taxon>
        <taxon>Pseudomonadota</taxon>
        <taxon>Alphaproteobacteria</taxon>
        <taxon>Sphingomonadales</taxon>
        <taxon>Sphingomonadaceae</taxon>
        <taxon>environmental samples</taxon>
    </lineage>
</organism>
<feature type="compositionally biased region" description="Basic residues" evidence="1">
    <location>
        <begin position="146"/>
        <end position="157"/>
    </location>
</feature>
<name>A0A6J4T1M5_9SPHN</name>
<accession>A0A6J4T1M5</accession>
<feature type="non-terminal residue" evidence="2">
    <location>
        <position position="1"/>
    </location>
</feature>